<evidence type="ECO:0000259" key="3">
    <source>
        <dbReference type="Pfam" id="PF00501"/>
    </source>
</evidence>
<dbReference type="PANTHER" id="PTHR24096">
    <property type="entry name" value="LONG-CHAIN-FATTY-ACID--COA LIGASE"/>
    <property type="match status" value="1"/>
</dbReference>
<dbReference type="InterPro" id="IPR020845">
    <property type="entry name" value="AMP-binding_CS"/>
</dbReference>
<dbReference type="Gene3D" id="3.30.300.30">
    <property type="match status" value="1"/>
</dbReference>
<protein>
    <submittedName>
        <fullName evidence="6">AMP-binding protein</fullName>
    </submittedName>
</protein>
<dbReference type="InterPro" id="IPR045851">
    <property type="entry name" value="AMP-bd_C_sf"/>
</dbReference>
<accession>A0A7H0JXP2</accession>
<dbReference type="Pfam" id="PF00501">
    <property type="entry name" value="AMP-binding"/>
    <property type="match status" value="2"/>
</dbReference>
<dbReference type="RefSeq" id="WP_171192951.1">
    <property type="nucleotide sequence ID" value="NZ_CP061032.1"/>
</dbReference>
<comment type="similarity">
    <text evidence="1">Belongs to the ATP-dependent AMP-binding enzyme family.</text>
</comment>
<evidence type="ECO:0000313" key="7">
    <source>
        <dbReference type="Proteomes" id="UP000516235"/>
    </source>
</evidence>
<evidence type="ECO:0000259" key="4">
    <source>
        <dbReference type="Pfam" id="PF13193"/>
    </source>
</evidence>
<evidence type="ECO:0000256" key="1">
    <source>
        <dbReference type="ARBA" id="ARBA00006432"/>
    </source>
</evidence>
<evidence type="ECO:0000313" key="5">
    <source>
        <dbReference type="EMBL" id="MBC3177745.1"/>
    </source>
</evidence>
<feature type="domain" description="AMP-dependent synthetase/ligase" evidence="3">
    <location>
        <begin position="24"/>
        <end position="110"/>
    </location>
</feature>
<dbReference type="SUPFAM" id="SSF56801">
    <property type="entry name" value="Acetyl-CoA synthetase-like"/>
    <property type="match status" value="1"/>
</dbReference>
<dbReference type="AlphaFoldDB" id="A0A7H0JXP2"/>
<dbReference type="InterPro" id="IPR025110">
    <property type="entry name" value="AMP-bd_C"/>
</dbReference>
<dbReference type="InterPro" id="IPR000873">
    <property type="entry name" value="AMP-dep_synth/lig_dom"/>
</dbReference>
<sequence length="467" mass="48810">MFHRSPLPDIALPETTLFALLDDDSPALTEIDTGRSVTYAELRALALGTASALAARGVGPGSVVELRMPNSINFAAGLLGASATGATVCLIGHSLRDDEARHLATLAGATDRVRADDIRPGTFTPVGDPDDVAVIPFSSGTTGLPKAVELTHRAVTANAAQFNAALAASGIGPGGEVVAPLPFSHIYGLNTLLLSSLAAGRHVYTAARFDFAEFAAAHRGRAIDISYIAPPIALALANHADPADFAGTRFMVCGAASLDTSLARTVERRIGVEILQGYGTTESAPVTHVGIAGKSDPGTIGFALPNTQFRLSDSGELLVRGPQLMRGYLGNPDATAAAIRDGWLHTGDIARINSDETVTIVDRAKEVFKYHGFQVAPAELEALLITHPRIADAAVTAHTRTVGGVAEEVPRAFVVKQGALDAEEVMAWVAARVTPYKKVRVVTFVDAIPRSAAGKILRRELTSPGAE</sequence>
<dbReference type="KEGG" id="cluj:IAU68_08975"/>
<feature type="domain" description="AMP-dependent synthetase/ligase" evidence="3">
    <location>
        <begin position="126"/>
        <end position="329"/>
    </location>
</feature>
<name>A0A7H0JXP2_9CORY</name>
<dbReference type="GO" id="GO:0016405">
    <property type="term" value="F:CoA-ligase activity"/>
    <property type="evidence" value="ECO:0007669"/>
    <property type="project" value="TreeGrafter"/>
</dbReference>
<evidence type="ECO:0000313" key="6">
    <source>
        <dbReference type="EMBL" id="QNP89808.1"/>
    </source>
</evidence>
<proteinExistence type="inferred from homology"/>
<evidence type="ECO:0000313" key="8">
    <source>
        <dbReference type="Proteomes" id="UP000642876"/>
    </source>
</evidence>
<dbReference type="Proteomes" id="UP000516235">
    <property type="component" value="Chromosome"/>
</dbReference>
<dbReference type="PROSITE" id="PS00455">
    <property type="entry name" value="AMP_BINDING"/>
    <property type="match status" value="1"/>
</dbReference>
<gene>
    <name evidence="5" type="ORF">H7348_00225</name>
    <name evidence="6" type="ORF">IAU68_08975</name>
</gene>
<keyword evidence="8" id="KW-1185">Reference proteome</keyword>
<dbReference type="PANTHER" id="PTHR24096:SF149">
    <property type="entry name" value="AMP-BINDING DOMAIN-CONTAINING PROTEIN-RELATED"/>
    <property type="match status" value="1"/>
</dbReference>
<feature type="domain" description="AMP-binding enzyme C-terminal" evidence="4">
    <location>
        <begin position="379"/>
        <end position="455"/>
    </location>
</feature>
<dbReference type="Gene3D" id="3.40.50.12780">
    <property type="entry name" value="N-terminal domain of ligase-like"/>
    <property type="match status" value="1"/>
</dbReference>
<keyword evidence="2" id="KW-0436">Ligase</keyword>
<dbReference type="EMBL" id="JACMYE010000001">
    <property type="protein sequence ID" value="MBC3177745.1"/>
    <property type="molecule type" value="Genomic_DNA"/>
</dbReference>
<dbReference type="InterPro" id="IPR042099">
    <property type="entry name" value="ANL_N_sf"/>
</dbReference>
<reference evidence="7 8" key="1">
    <citation type="submission" date="2020-08" db="EMBL/GenBank/DDBJ databases">
        <title>novel species in genus Corynebacterium.</title>
        <authorList>
            <person name="Zhang G."/>
        </authorList>
    </citation>
    <scope>NUCLEOTIDE SEQUENCE [LARGE SCALE GENOMIC DNA]</scope>
    <source>
        <strain evidence="6">Zg-917</strain>
        <strain evidence="7 8">zg-917</strain>
    </source>
</reference>
<organism evidence="6 7">
    <name type="scientific">Corynebacterium lujinxingii</name>
    <dbReference type="NCBI Taxonomy" id="2763010"/>
    <lineage>
        <taxon>Bacteria</taxon>
        <taxon>Bacillati</taxon>
        <taxon>Actinomycetota</taxon>
        <taxon>Actinomycetes</taxon>
        <taxon>Mycobacteriales</taxon>
        <taxon>Corynebacteriaceae</taxon>
        <taxon>Corynebacterium</taxon>
    </lineage>
</organism>
<dbReference type="EMBL" id="CP061032">
    <property type="protein sequence ID" value="QNP89808.1"/>
    <property type="molecule type" value="Genomic_DNA"/>
</dbReference>
<dbReference type="Proteomes" id="UP000642876">
    <property type="component" value="Unassembled WGS sequence"/>
</dbReference>
<evidence type="ECO:0000256" key="2">
    <source>
        <dbReference type="ARBA" id="ARBA00022598"/>
    </source>
</evidence>
<dbReference type="Pfam" id="PF13193">
    <property type="entry name" value="AMP-binding_C"/>
    <property type="match status" value="1"/>
</dbReference>